<reference evidence="2" key="2">
    <citation type="submission" date="2017-06" db="EMBL/GenBank/DDBJ databases">
        <title>WGS assembly of Brachypodium distachyon.</title>
        <authorList>
            <consortium name="The International Brachypodium Initiative"/>
            <person name="Lucas S."/>
            <person name="Harmon-Smith M."/>
            <person name="Lail K."/>
            <person name="Tice H."/>
            <person name="Grimwood J."/>
            <person name="Bruce D."/>
            <person name="Barry K."/>
            <person name="Shu S."/>
            <person name="Lindquist E."/>
            <person name="Wang M."/>
            <person name="Pitluck S."/>
            <person name="Vogel J.P."/>
            <person name="Garvin D.F."/>
            <person name="Mockler T.C."/>
            <person name="Schmutz J."/>
            <person name="Rokhsar D."/>
            <person name="Bevan M.W."/>
        </authorList>
    </citation>
    <scope>NUCLEOTIDE SEQUENCE</scope>
    <source>
        <strain evidence="2">Bd21</strain>
    </source>
</reference>
<feature type="region of interest" description="Disordered" evidence="1">
    <location>
        <begin position="1"/>
        <end position="86"/>
    </location>
</feature>
<reference evidence="3" key="3">
    <citation type="submission" date="2018-08" db="UniProtKB">
        <authorList>
            <consortium name="EnsemblPlants"/>
        </authorList>
    </citation>
    <scope>IDENTIFICATION</scope>
    <source>
        <strain evidence="3">cv. Bd21</strain>
    </source>
</reference>
<protein>
    <submittedName>
        <fullName evidence="2 3">Uncharacterized protein</fullName>
    </submittedName>
</protein>
<evidence type="ECO:0000313" key="4">
    <source>
        <dbReference type="Proteomes" id="UP000008810"/>
    </source>
</evidence>
<dbReference type="Proteomes" id="UP000008810">
    <property type="component" value="Chromosome 1"/>
</dbReference>
<reference evidence="2 3" key="1">
    <citation type="journal article" date="2010" name="Nature">
        <title>Genome sequencing and analysis of the model grass Brachypodium distachyon.</title>
        <authorList>
            <consortium name="International Brachypodium Initiative"/>
        </authorList>
    </citation>
    <scope>NUCLEOTIDE SEQUENCE [LARGE SCALE GENOMIC DNA]</scope>
    <source>
        <strain evidence="2 3">Bd21</strain>
    </source>
</reference>
<accession>A0A0Q3N7Y5</accession>
<dbReference type="AlphaFoldDB" id="A0A0Q3N7Y5"/>
<sequence>MGRLFPSSDPSPRLRHTRRRSPVLIHATRRPCLGGSSSRRRMELAGPASATAAVVAHGSPAPVSNSPTPGLPQHRCAVRGGGDRGG</sequence>
<gene>
    <name evidence="2" type="ORF">BRADI_1g05885v3</name>
</gene>
<dbReference type="InParanoid" id="A0A0Q3N7Y5"/>
<organism evidence="2">
    <name type="scientific">Brachypodium distachyon</name>
    <name type="common">Purple false brome</name>
    <name type="synonym">Trachynia distachya</name>
    <dbReference type="NCBI Taxonomy" id="15368"/>
    <lineage>
        <taxon>Eukaryota</taxon>
        <taxon>Viridiplantae</taxon>
        <taxon>Streptophyta</taxon>
        <taxon>Embryophyta</taxon>
        <taxon>Tracheophyta</taxon>
        <taxon>Spermatophyta</taxon>
        <taxon>Magnoliopsida</taxon>
        <taxon>Liliopsida</taxon>
        <taxon>Poales</taxon>
        <taxon>Poaceae</taxon>
        <taxon>BOP clade</taxon>
        <taxon>Pooideae</taxon>
        <taxon>Stipodae</taxon>
        <taxon>Brachypodieae</taxon>
        <taxon>Brachypodium</taxon>
    </lineage>
</organism>
<evidence type="ECO:0000313" key="3">
    <source>
        <dbReference type="EnsemblPlants" id="KQK12774"/>
    </source>
</evidence>
<feature type="compositionally biased region" description="Low complexity" evidence="1">
    <location>
        <begin position="45"/>
        <end position="59"/>
    </location>
</feature>
<keyword evidence="4" id="KW-1185">Reference proteome</keyword>
<evidence type="ECO:0000313" key="2">
    <source>
        <dbReference type="EMBL" id="KQK12774.1"/>
    </source>
</evidence>
<dbReference type="EnsemblPlants" id="KQK12774">
    <property type="protein sequence ID" value="KQK12774"/>
    <property type="gene ID" value="BRADI_1g05885v3"/>
</dbReference>
<name>A0A0Q3N7Y5_BRADI</name>
<evidence type="ECO:0000256" key="1">
    <source>
        <dbReference type="SAM" id="MobiDB-lite"/>
    </source>
</evidence>
<dbReference type="Gramene" id="KQK12774">
    <property type="protein sequence ID" value="KQK12774"/>
    <property type="gene ID" value="BRADI_1g05885v3"/>
</dbReference>
<proteinExistence type="predicted"/>
<dbReference type="EMBL" id="CM000880">
    <property type="protein sequence ID" value="KQK12774.1"/>
    <property type="molecule type" value="Genomic_DNA"/>
</dbReference>